<keyword evidence="2" id="KW-0732">Signal</keyword>
<feature type="chain" id="PRO_5038752009" evidence="2">
    <location>
        <begin position="20"/>
        <end position="215"/>
    </location>
</feature>
<evidence type="ECO:0000313" key="4">
    <source>
        <dbReference type="EMBL" id="PSL42609.1"/>
    </source>
</evidence>
<sequence length="215" mass="24940">MLRRLLPMFLLLCLLFGCAAQEQQSAERYEQTKGMMQDLLKSDESKEALLDILDDDEFRERLVLENAFVETTIKETLASADGEDYWVKLMREPAFAKAMAESMHDEHEAMAKDLIKDPEYRDMLMEVMKDPEIQEETFDLLRSSAYREEVMKIMMESFDAPKFRAEVQGMLADMNAEIQEQALETTDEDEKSDEENSGEDEDEDEEEEEVIEGTS</sequence>
<dbReference type="Pfam" id="PF17898">
    <property type="entry name" value="GerD"/>
    <property type="match status" value="1"/>
</dbReference>
<dbReference type="NCBIfam" id="NF040801">
    <property type="entry name" value="spore_GerD"/>
    <property type="match status" value="1"/>
</dbReference>
<name>A0A2P8H8W5_9BACI</name>
<reference evidence="4 5" key="1">
    <citation type="submission" date="2018-03" db="EMBL/GenBank/DDBJ databases">
        <title>Genomic Encyclopedia of Type Strains, Phase III (KMG-III): the genomes of soil and plant-associated and newly described type strains.</title>
        <authorList>
            <person name="Whitman W."/>
        </authorList>
    </citation>
    <scope>NUCLEOTIDE SEQUENCE [LARGE SCALE GENOMIC DNA]</scope>
    <source>
        <strain evidence="4 5">CGMCC 1.07653</strain>
    </source>
</reference>
<dbReference type="InterPro" id="IPR041262">
    <property type="entry name" value="GerD_central"/>
</dbReference>
<organism evidence="4 5">
    <name type="scientific">Salsuginibacillus halophilus</name>
    <dbReference type="NCBI Taxonomy" id="517424"/>
    <lineage>
        <taxon>Bacteria</taxon>
        <taxon>Bacillati</taxon>
        <taxon>Bacillota</taxon>
        <taxon>Bacilli</taxon>
        <taxon>Bacillales</taxon>
        <taxon>Bacillaceae</taxon>
        <taxon>Salsuginibacillus</taxon>
    </lineage>
</organism>
<evidence type="ECO:0000259" key="3">
    <source>
        <dbReference type="Pfam" id="PF17898"/>
    </source>
</evidence>
<protein>
    <submittedName>
        <fullName evidence="4">Spore germination protein D</fullName>
    </submittedName>
</protein>
<proteinExistence type="predicted"/>
<dbReference type="PROSITE" id="PS51257">
    <property type="entry name" value="PROKAR_LIPOPROTEIN"/>
    <property type="match status" value="1"/>
</dbReference>
<evidence type="ECO:0000256" key="1">
    <source>
        <dbReference type="SAM" id="MobiDB-lite"/>
    </source>
</evidence>
<accession>A0A2P8H8W5</accession>
<comment type="caution">
    <text evidence="4">The sequence shown here is derived from an EMBL/GenBank/DDBJ whole genome shotgun (WGS) entry which is preliminary data.</text>
</comment>
<dbReference type="Proteomes" id="UP000242310">
    <property type="component" value="Unassembled WGS sequence"/>
</dbReference>
<feature type="region of interest" description="Disordered" evidence="1">
    <location>
        <begin position="175"/>
        <end position="215"/>
    </location>
</feature>
<feature type="domain" description="Spore germination GerD central core" evidence="3">
    <location>
        <begin position="62"/>
        <end position="172"/>
    </location>
</feature>
<gene>
    <name evidence="4" type="ORF">B0H94_11483</name>
</gene>
<feature type="compositionally biased region" description="Acidic residues" evidence="1">
    <location>
        <begin position="185"/>
        <end position="215"/>
    </location>
</feature>
<dbReference type="EMBL" id="PYAV01000014">
    <property type="protein sequence ID" value="PSL42609.1"/>
    <property type="molecule type" value="Genomic_DNA"/>
</dbReference>
<keyword evidence="5" id="KW-1185">Reference proteome</keyword>
<evidence type="ECO:0000256" key="2">
    <source>
        <dbReference type="SAM" id="SignalP"/>
    </source>
</evidence>
<feature type="signal peptide" evidence="2">
    <location>
        <begin position="1"/>
        <end position="19"/>
    </location>
</feature>
<evidence type="ECO:0000313" key="5">
    <source>
        <dbReference type="Proteomes" id="UP000242310"/>
    </source>
</evidence>
<dbReference type="AlphaFoldDB" id="A0A2P8H8W5"/>